<evidence type="ECO:0008006" key="4">
    <source>
        <dbReference type="Google" id="ProtNLM"/>
    </source>
</evidence>
<evidence type="ECO:0000313" key="2">
    <source>
        <dbReference type="EMBL" id="AVO45082.1"/>
    </source>
</evidence>
<keyword evidence="1" id="KW-0732">Signal</keyword>
<dbReference type="InterPro" id="IPR036249">
    <property type="entry name" value="Thioredoxin-like_sf"/>
</dbReference>
<dbReference type="RefSeq" id="WP_106748423.1">
    <property type="nucleotide sequence ID" value="NZ_CP027668.1"/>
</dbReference>
<dbReference type="KEGG" id="phr:C6569_08425"/>
<name>A0A2S0NAB3_9HYPH</name>
<protein>
    <recommendedName>
        <fullName evidence="4">Thioredoxin-like fold domain-containing protein</fullName>
    </recommendedName>
</protein>
<gene>
    <name evidence="2" type="ORF">C6569_08425</name>
</gene>
<dbReference type="Gene3D" id="3.40.30.10">
    <property type="entry name" value="Glutaredoxin"/>
    <property type="match status" value="1"/>
</dbReference>
<dbReference type="Proteomes" id="UP000237889">
    <property type="component" value="Chromosome"/>
</dbReference>
<feature type="signal peptide" evidence="1">
    <location>
        <begin position="1"/>
        <end position="23"/>
    </location>
</feature>
<reference evidence="2 3" key="1">
    <citation type="submission" date="2018-03" db="EMBL/GenBank/DDBJ databases">
        <title>Genome sequencing of Phreatobacter sp.</title>
        <authorList>
            <person name="Kim S.-J."/>
            <person name="Heo J."/>
            <person name="Kwon S.-W."/>
        </authorList>
    </citation>
    <scope>NUCLEOTIDE SEQUENCE [LARGE SCALE GENOMIC DNA]</scope>
    <source>
        <strain evidence="2 3">S-12</strain>
    </source>
</reference>
<dbReference type="SUPFAM" id="SSF52833">
    <property type="entry name" value="Thioredoxin-like"/>
    <property type="match status" value="1"/>
</dbReference>
<organism evidence="2 3">
    <name type="scientific">Phreatobacter cathodiphilus</name>
    <dbReference type="NCBI Taxonomy" id="1868589"/>
    <lineage>
        <taxon>Bacteria</taxon>
        <taxon>Pseudomonadati</taxon>
        <taxon>Pseudomonadota</taxon>
        <taxon>Alphaproteobacteria</taxon>
        <taxon>Hyphomicrobiales</taxon>
        <taxon>Phreatobacteraceae</taxon>
        <taxon>Phreatobacter</taxon>
    </lineage>
</organism>
<sequence>MRLIRRLVLLACLGLAPSQPAAALELLMFERSGCPWCLRWTREVAPAYQASEEGRLAPLRRINIDRGQPQGLGLAMPVHYSPTFVLVDEGREIGRLIGYIDASTFWGLLTKMVRDHRERSGPAEAPKPPQGRPG</sequence>
<keyword evidence="3" id="KW-1185">Reference proteome</keyword>
<evidence type="ECO:0000256" key="1">
    <source>
        <dbReference type="SAM" id="SignalP"/>
    </source>
</evidence>
<feature type="chain" id="PRO_5015769893" description="Thioredoxin-like fold domain-containing protein" evidence="1">
    <location>
        <begin position="24"/>
        <end position="134"/>
    </location>
</feature>
<dbReference type="EMBL" id="CP027668">
    <property type="protein sequence ID" value="AVO45082.1"/>
    <property type="molecule type" value="Genomic_DNA"/>
</dbReference>
<dbReference type="AlphaFoldDB" id="A0A2S0NAB3"/>
<evidence type="ECO:0000313" key="3">
    <source>
        <dbReference type="Proteomes" id="UP000237889"/>
    </source>
</evidence>
<dbReference type="OrthoDB" id="7362982at2"/>
<proteinExistence type="predicted"/>
<accession>A0A2S0NAB3</accession>